<dbReference type="EC" id="5.6.2.4" evidence="7"/>
<dbReference type="EMBL" id="ML769999">
    <property type="protein sequence ID" value="KAE9385324.1"/>
    <property type="molecule type" value="Genomic_DNA"/>
</dbReference>
<dbReference type="GO" id="GO:0000724">
    <property type="term" value="P:double-strand break repair via homologous recombination"/>
    <property type="evidence" value="ECO:0007669"/>
    <property type="project" value="TreeGrafter"/>
</dbReference>
<dbReference type="InterPro" id="IPR001650">
    <property type="entry name" value="Helicase_C-like"/>
</dbReference>
<keyword evidence="4" id="KW-0238">DNA-binding</keyword>
<evidence type="ECO:0000259" key="9">
    <source>
        <dbReference type="PROSITE" id="PS51192"/>
    </source>
</evidence>
<evidence type="ECO:0000256" key="6">
    <source>
        <dbReference type="ARBA" id="ARBA00034617"/>
    </source>
</evidence>
<dbReference type="GO" id="GO:0005694">
    <property type="term" value="C:chromosome"/>
    <property type="evidence" value="ECO:0007669"/>
    <property type="project" value="TreeGrafter"/>
</dbReference>
<dbReference type="InterPro" id="IPR014001">
    <property type="entry name" value="Helicase_ATP-bd"/>
</dbReference>
<name>A0A6A4GJ43_9AGAR</name>
<keyword evidence="3" id="KW-0067">ATP-binding</keyword>
<proteinExistence type="inferred from homology"/>
<dbReference type="AlphaFoldDB" id="A0A6A4GJ43"/>
<evidence type="ECO:0000256" key="7">
    <source>
        <dbReference type="ARBA" id="ARBA00034808"/>
    </source>
</evidence>
<dbReference type="Proteomes" id="UP000799118">
    <property type="component" value="Unassembled WGS sequence"/>
</dbReference>
<feature type="region of interest" description="Disordered" evidence="8">
    <location>
        <begin position="379"/>
        <end position="400"/>
    </location>
</feature>
<evidence type="ECO:0000313" key="11">
    <source>
        <dbReference type="EMBL" id="KAE9385324.1"/>
    </source>
</evidence>
<evidence type="ECO:0000256" key="1">
    <source>
        <dbReference type="ARBA" id="ARBA00005446"/>
    </source>
</evidence>
<reference evidence="11" key="1">
    <citation type="journal article" date="2019" name="Environ. Microbiol.">
        <title>Fungal ecological strategies reflected in gene transcription - a case study of two litter decomposers.</title>
        <authorList>
            <person name="Barbi F."/>
            <person name="Kohler A."/>
            <person name="Barry K."/>
            <person name="Baskaran P."/>
            <person name="Daum C."/>
            <person name="Fauchery L."/>
            <person name="Ihrmark K."/>
            <person name="Kuo A."/>
            <person name="LaButti K."/>
            <person name="Lipzen A."/>
            <person name="Morin E."/>
            <person name="Grigoriev I.V."/>
            <person name="Henrissat B."/>
            <person name="Lindahl B."/>
            <person name="Martin F."/>
        </authorList>
    </citation>
    <scope>NUCLEOTIDE SEQUENCE</scope>
    <source>
        <strain evidence="11">JB14</strain>
    </source>
</reference>
<evidence type="ECO:0000313" key="12">
    <source>
        <dbReference type="Proteomes" id="UP000799118"/>
    </source>
</evidence>
<dbReference type="SUPFAM" id="SSF52540">
    <property type="entry name" value="P-loop containing nucleoside triphosphate hydrolases"/>
    <property type="match status" value="1"/>
</dbReference>
<evidence type="ECO:0000256" key="2">
    <source>
        <dbReference type="ARBA" id="ARBA00022741"/>
    </source>
</evidence>
<dbReference type="OrthoDB" id="10261556at2759"/>
<dbReference type="Pfam" id="PF00271">
    <property type="entry name" value="Helicase_C"/>
    <property type="match status" value="1"/>
</dbReference>
<dbReference type="Gene3D" id="3.40.50.300">
    <property type="entry name" value="P-loop containing nucleotide triphosphate hydrolases"/>
    <property type="match status" value="2"/>
</dbReference>
<keyword evidence="2" id="KW-0547">Nucleotide-binding</keyword>
<dbReference type="SMART" id="SM00490">
    <property type="entry name" value="HELICc"/>
    <property type="match status" value="1"/>
</dbReference>
<feature type="region of interest" description="Disordered" evidence="8">
    <location>
        <begin position="1"/>
        <end position="26"/>
    </location>
</feature>
<dbReference type="GO" id="GO:0005737">
    <property type="term" value="C:cytoplasm"/>
    <property type="evidence" value="ECO:0007669"/>
    <property type="project" value="TreeGrafter"/>
</dbReference>
<dbReference type="InterPro" id="IPR011545">
    <property type="entry name" value="DEAD/DEAH_box_helicase_dom"/>
</dbReference>
<gene>
    <name evidence="11" type="ORF">BT96DRAFT_1091513</name>
</gene>
<feature type="domain" description="Helicase C-terminal" evidence="10">
    <location>
        <begin position="240"/>
        <end position="397"/>
    </location>
</feature>
<organism evidence="11 12">
    <name type="scientific">Gymnopus androsaceus JB14</name>
    <dbReference type="NCBI Taxonomy" id="1447944"/>
    <lineage>
        <taxon>Eukaryota</taxon>
        <taxon>Fungi</taxon>
        <taxon>Dikarya</taxon>
        <taxon>Basidiomycota</taxon>
        <taxon>Agaricomycotina</taxon>
        <taxon>Agaricomycetes</taxon>
        <taxon>Agaricomycetidae</taxon>
        <taxon>Agaricales</taxon>
        <taxon>Marasmiineae</taxon>
        <taxon>Omphalotaceae</taxon>
        <taxon>Gymnopus</taxon>
    </lineage>
</organism>
<dbReference type="PROSITE" id="PS51194">
    <property type="entry name" value="HELICASE_CTER"/>
    <property type="match status" value="1"/>
</dbReference>
<accession>A0A6A4GJ43</accession>
<dbReference type="PANTHER" id="PTHR13710">
    <property type="entry name" value="DNA HELICASE RECQ FAMILY MEMBER"/>
    <property type="match status" value="1"/>
</dbReference>
<evidence type="ECO:0000256" key="4">
    <source>
        <dbReference type="ARBA" id="ARBA00023125"/>
    </source>
</evidence>
<feature type="domain" description="Helicase ATP-binding" evidence="9">
    <location>
        <begin position="41"/>
        <end position="204"/>
    </location>
</feature>
<dbReference type="Pfam" id="PF00270">
    <property type="entry name" value="DEAD"/>
    <property type="match status" value="1"/>
</dbReference>
<evidence type="ECO:0000256" key="8">
    <source>
        <dbReference type="SAM" id="MobiDB-lite"/>
    </source>
</evidence>
<dbReference type="GO" id="GO:0043138">
    <property type="term" value="F:3'-5' DNA helicase activity"/>
    <property type="evidence" value="ECO:0007669"/>
    <property type="project" value="UniProtKB-EC"/>
</dbReference>
<dbReference type="GO" id="GO:0005524">
    <property type="term" value="F:ATP binding"/>
    <property type="evidence" value="ECO:0007669"/>
    <property type="project" value="UniProtKB-KW"/>
</dbReference>
<keyword evidence="11" id="KW-0378">Hydrolase</keyword>
<feature type="compositionally biased region" description="Basic residues" evidence="8">
    <location>
        <begin position="1"/>
        <end position="11"/>
    </location>
</feature>
<dbReference type="PANTHER" id="PTHR13710:SF105">
    <property type="entry name" value="ATP-DEPENDENT DNA HELICASE Q1"/>
    <property type="match status" value="1"/>
</dbReference>
<dbReference type="SMART" id="SM00487">
    <property type="entry name" value="DEXDc"/>
    <property type="match status" value="1"/>
</dbReference>
<comment type="catalytic activity">
    <reaction evidence="6">
        <text>Couples ATP hydrolysis with the unwinding of duplex DNA by translocating in the 3'-5' direction.</text>
        <dbReference type="EC" id="5.6.2.4"/>
    </reaction>
</comment>
<keyword evidence="12" id="KW-1185">Reference proteome</keyword>
<dbReference type="GO" id="GO:0009378">
    <property type="term" value="F:four-way junction helicase activity"/>
    <property type="evidence" value="ECO:0007669"/>
    <property type="project" value="TreeGrafter"/>
</dbReference>
<keyword evidence="5" id="KW-0413">Isomerase</keyword>
<sequence length="592" mass="66007">MIPRNKAHRNARSKERAAIRTQHTSSEKWSHPLRDFQINAIQHLLCGKDVLVHAGTGSGKTAIVAGPHVHPSSKGKVSIMVSPLIALQDEQVNTFKDEFKLDAVANINNGKWQIVIISPEMLLSKRFTDGVLRNAEFRKRILKVAVDEAHVVSHWGDGFRKKYGELGMVRALLPPGVSMLAMSATLPARVRKDILAKLQYGKEYEFLNVGNDRPNVLLVVRAIEHPLNSYRDLDFIIPPNISDSKEIPKTFLYADNVMKGVDIEDHLTELLPVEMQALGIIRVYSSAFSHEYRAEVMRLFRTGEVRVLICTDAAGMGCNLPDVDVVVQWRLPETISSFVQRAGRAARAPNRRGLAILLVEKSAYAEDLNALKDLVEEPAKKSGKKKKPGGAAQKKVSAKEKKKYAEIHGVNRGSHGGKKDHIYLKVEPVIDENLSNEGLFVLVQTGICRRQVLTKIFQNKAPELAEGVACCDLCDPTLLDKTRPGAPQAASRRSIIKKGLAHKETMNELHKWRTEISKRDFPSMLFGPSAILKDDTVELLASVGPIKTLARLDKVLGGQWSWRENPRNPVYPEAQEGDFKSGEANWRIQLVE</sequence>
<evidence type="ECO:0000259" key="10">
    <source>
        <dbReference type="PROSITE" id="PS51194"/>
    </source>
</evidence>
<dbReference type="GO" id="GO:0016787">
    <property type="term" value="F:hydrolase activity"/>
    <property type="evidence" value="ECO:0007669"/>
    <property type="project" value="UniProtKB-KW"/>
</dbReference>
<evidence type="ECO:0000256" key="3">
    <source>
        <dbReference type="ARBA" id="ARBA00022840"/>
    </source>
</evidence>
<protein>
    <recommendedName>
        <fullName evidence="7">DNA 3'-5' helicase</fullName>
        <ecNumber evidence="7">5.6.2.4</ecNumber>
    </recommendedName>
</protein>
<dbReference type="InterPro" id="IPR027417">
    <property type="entry name" value="P-loop_NTPase"/>
</dbReference>
<evidence type="ECO:0000256" key="5">
    <source>
        <dbReference type="ARBA" id="ARBA00023235"/>
    </source>
</evidence>
<dbReference type="GO" id="GO:0003677">
    <property type="term" value="F:DNA binding"/>
    <property type="evidence" value="ECO:0007669"/>
    <property type="project" value="UniProtKB-KW"/>
</dbReference>
<comment type="similarity">
    <text evidence="1">Belongs to the helicase family. RecQ subfamily.</text>
</comment>
<dbReference type="PROSITE" id="PS51192">
    <property type="entry name" value="HELICASE_ATP_BIND_1"/>
    <property type="match status" value="1"/>
</dbReference>